<dbReference type="PATRIC" id="fig|471514.4.peg.1304"/>
<dbReference type="Pfam" id="PF04461">
    <property type="entry name" value="YajQ"/>
    <property type="match status" value="1"/>
</dbReference>
<sequence>MAKDASFDIVSEVDVQEVTNAVQQTMKEIETRFDFKGSKSNVEFDGKELILLSDDEYKLGALYDVLQSKCVKRNVSLKSLKPGKVEPASGGTVRQRVAVQQGIEADVAKAIVKLIKDAKLKVQASIQGDHVRVSGKSRDDLQTVIAAVREADFDVALQFTNYR</sequence>
<organism evidence="4 5">
    <name type="scientific">Alicyclobacillus ferrooxydans</name>
    <dbReference type="NCBI Taxonomy" id="471514"/>
    <lineage>
        <taxon>Bacteria</taxon>
        <taxon>Bacillati</taxon>
        <taxon>Bacillota</taxon>
        <taxon>Bacilli</taxon>
        <taxon>Bacillales</taxon>
        <taxon>Alicyclobacillaceae</taxon>
        <taxon>Alicyclobacillus</taxon>
    </lineage>
</organism>
<dbReference type="InterPro" id="IPR035570">
    <property type="entry name" value="UPF0234_N"/>
</dbReference>
<evidence type="ECO:0000256" key="2">
    <source>
        <dbReference type="ARBA" id="ARBA00093450"/>
    </source>
</evidence>
<dbReference type="PANTHER" id="PTHR30476">
    <property type="entry name" value="UPF0234 PROTEIN YAJQ"/>
    <property type="match status" value="1"/>
</dbReference>
<dbReference type="Gene3D" id="3.30.70.990">
    <property type="entry name" value="YajQ-like, domain 2"/>
    <property type="match status" value="1"/>
</dbReference>
<evidence type="ECO:0000313" key="4">
    <source>
        <dbReference type="EMBL" id="KPV39851.1"/>
    </source>
</evidence>
<dbReference type="STRING" id="471514.AN477_22455"/>
<dbReference type="SUPFAM" id="SSF89963">
    <property type="entry name" value="YajQ-like"/>
    <property type="match status" value="2"/>
</dbReference>
<dbReference type="InterPro" id="IPR036183">
    <property type="entry name" value="YajQ-like_sf"/>
</dbReference>
<dbReference type="InterPro" id="IPR007551">
    <property type="entry name" value="YajQ/Smlt4090-like"/>
</dbReference>
<dbReference type="NCBIfam" id="NF003819">
    <property type="entry name" value="PRK05412.1"/>
    <property type="match status" value="1"/>
</dbReference>
<dbReference type="Proteomes" id="UP000050482">
    <property type="component" value="Unassembled WGS sequence"/>
</dbReference>
<name>A0A0P9C4E6_9BACL</name>
<dbReference type="GO" id="GO:0000166">
    <property type="term" value="F:nucleotide binding"/>
    <property type="evidence" value="ECO:0007669"/>
    <property type="project" value="UniProtKB-UniRule"/>
</dbReference>
<dbReference type="GO" id="GO:0005829">
    <property type="term" value="C:cytosol"/>
    <property type="evidence" value="ECO:0007669"/>
    <property type="project" value="TreeGrafter"/>
</dbReference>
<dbReference type="EMBL" id="LJCO01000103">
    <property type="protein sequence ID" value="KPV39851.1"/>
    <property type="molecule type" value="Genomic_DNA"/>
</dbReference>
<keyword evidence="5" id="KW-1185">Reference proteome</keyword>
<dbReference type="CDD" id="cd11740">
    <property type="entry name" value="YajQ_like"/>
    <property type="match status" value="1"/>
</dbReference>
<dbReference type="OrthoDB" id="9801447at2"/>
<gene>
    <name evidence="4" type="ORF">AN477_22455</name>
</gene>
<protein>
    <recommendedName>
        <fullName evidence="3">Nucleotide-binding protein AN477_22455</fullName>
    </recommendedName>
</protein>
<comment type="similarity">
    <text evidence="2 3">Belongs to the YajQ family.</text>
</comment>
<comment type="caution">
    <text evidence="4">The sequence shown here is derived from an EMBL/GenBank/DDBJ whole genome shotgun (WGS) entry which is preliminary data.</text>
</comment>
<evidence type="ECO:0000256" key="1">
    <source>
        <dbReference type="ARBA" id="ARBA00022741"/>
    </source>
</evidence>
<evidence type="ECO:0000256" key="3">
    <source>
        <dbReference type="HAMAP-Rule" id="MF_00632"/>
    </source>
</evidence>
<reference evidence="4 5" key="1">
    <citation type="submission" date="2015-09" db="EMBL/GenBank/DDBJ databases">
        <title>Draft genome sequence of Alicyclobacillus ferrooxydans DSM 22381.</title>
        <authorList>
            <person name="Hemp J."/>
        </authorList>
    </citation>
    <scope>NUCLEOTIDE SEQUENCE [LARGE SCALE GENOMIC DNA]</scope>
    <source>
        <strain evidence="4 5">TC-34</strain>
    </source>
</reference>
<dbReference type="PANTHER" id="PTHR30476:SF0">
    <property type="entry name" value="UPF0234 PROTEIN YAJQ"/>
    <property type="match status" value="1"/>
</dbReference>
<accession>A0A0P9C4E6</accession>
<dbReference type="RefSeq" id="WP_054971419.1">
    <property type="nucleotide sequence ID" value="NZ_LJCO01000103.1"/>
</dbReference>
<comment type="function">
    <text evidence="3">Nucleotide-binding protein.</text>
</comment>
<dbReference type="Gene3D" id="3.30.70.860">
    <property type="match status" value="1"/>
</dbReference>
<dbReference type="InterPro" id="IPR035571">
    <property type="entry name" value="UPF0234-like_C"/>
</dbReference>
<evidence type="ECO:0000313" key="5">
    <source>
        <dbReference type="Proteomes" id="UP000050482"/>
    </source>
</evidence>
<dbReference type="HAMAP" id="MF_00632">
    <property type="entry name" value="UPF0234"/>
    <property type="match status" value="1"/>
</dbReference>
<keyword evidence="1 3" id="KW-0547">Nucleotide-binding</keyword>
<proteinExistence type="inferred from homology"/>
<dbReference type="AlphaFoldDB" id="A0A0P9C4E6"/>
<dbReference type="FunFam" id="3.30.70.990:FF:000002">
    <property type="entry name" value="UPF0234 protein LEP1GSC067_4943"/>
    <property type="match status" value="1"/>
</dbReference>